<protein>
    <recommendedName>
        <fullName evidence="1">Type VII secretion system protein EccE domain-containing protein</fullName>
    </recommendedName>
</protein>
<comment type="caution">
    <text evidence="2">The sequence shown here is derived from an EMBL/GenBank/DDBJ whole genome shotgun (WGS) entry which is preliminary data.</text>
</comment>
<reference evidence="2 3" key="1">
    <citation type="submission" date="2021-01" db="EMBL/GenBank/DDBJ databases">
        <title>Whole genome shotgun sequence of Asanoa siamensis NBRC 107932.</title>
        <authorList>
            <person name="Komaki H."/>
            <person name="Tamura T."/>
        </authorList>
    </citation>
    <scope>NUCLEOTIDE SEQUENCE [LARGE SCALE GENOMIC DNA]</scope>
    <source>
        <strain evidence="2 3">NBRC 107932</strain>
    </source>
</reference>
<name>A0ABQ4CR51_9ACTN</name>
<evidence type="ECO:0000313" key="3">
    <source>
        <dbReference type="Proteomes" id="UP000604117"/>
    </source>
</evidence>
<gene>
    <name evidence="2" type="ORF">Asi02nite_32920</name>
</gene>
<dbReference type="InterPro" id="IPR050051">
    <property type="entry name" value="EccE_dom"/>
</dbReference>
<accession>A0ABQ4CR51</accession>
<evidence type="ECO:0000259" key="1">
    <source>
        <dbReference type="Pfam" id="PF11203"/>
    </source>
</evidence>
<dbReference type="EMBL" id="BONE01000024">
    <property type="protein sequence ID" value="GIF73774.1"/>
    <property type="molecule type" value="Genomic_DNA"/>
</dbReference>
<proteinExistence type="predicted"/>
<dbReference type="Proteomes" id="UP000604117">
    <property type="component" value="Unassembled WGS sequence"/>
</dbReference>
<evidence type="ECO:0000313" key="2">
    <source>
        <dbReference type="EMBL" id="GIF73774.1"/>
    </source>
</evidence>
<sequence>MIEIAVLAVAAAAYALTPAPGIVAVAVVVVLLAAALARFGGRWPYEAIGARLRLARRRAGGLAAARAPIPVPATTTVADRGGATGVGRDELGWFAAVAVRAPDGLSPRAGRPLRLDWLAALAAEDAFPASHLQVVVRQSAPAPADARVPATGSYLELRSALAVPPPRDVWIAVRLSGGDARDLAADRGGGEAGVHRALTAAVSRVASGLADLGVAHTVLDGPGLRQAVAYACGSDEAGTERWSRWQARHLAHVCFAVRAWAAGHADPLEVLTRAVAAGDVSVAVTFDRGSAAARTVVRVAAGHDTIDTAVRELLAGARGAGIRLVRLDGEQAPAVYATAPTGATMGLGAL</sequence>
<dbReference type="Pfam" id="PF11203">
    <property type="entry name" value="EccE"/>
    <property type="match status" value="1"/>
</dbReference>
<keyword evidence="3" id="KW-1185">Reference proteome</keyword>
<feature type="domain" description="Type VII secretion system protein EccE" evidence="1">
    <location>
        <begin position="166"/>
        <end position="257"/>
    </location>
</feature>
<organism evidence="2 3">
    <name type="scientific">Asanoa siamensis</name>
    <dbReference type="NCBI Taxonomy" id="926357"/>
    <lineage>
        <taxon>Bacteria</taxon>
        <taxon>Bacillati</taxon>
        <taxon>Actinomycetota</taxon>
        <taxon>Actinomycetes</taxon>
        <taxon>Micromonosporales</taxon>
        <taxon>Micromonosporaceae</taxon>
        <taxon>Asanoa</taxon>
    </lineage>
</organism>